<comment type="caution">
    <text evidence="8">The sequence shown here is derived from an EMBL/GenBank/DDBJ whole genome shotgun (WGS) entry which is preliminary data.</text>
</comment>
<dbReference type="PROSITE" id="PS51123">
    <property type="entry name" value="OMPA_2"/>
    <property type="match status" value="1"/>
</dbReference>
<dbReference type="GO" id="GO:0009279">
    <property type="term" value="C:cell outer membrane"/>
    <property type="evidence" value="ECO:0007669"/>
    <property type="project" value="UniProtKB-SubCell"/>
</dbReference>
<dbReference type="Proteomes" id="UP000011922">
    <property type="component" value="Unassembled WGS sequence"/>
</dbReference>
<dbReference type="Pfam" id="PF00691">
    <property type="entry name" value="OmpA"/>
    <property type="match status" value="1"/>
</dbReference>
<evidence type="ECO:0000256" key="6">
    <source>
        <dbReference type="SAM" id="SignalP"/>
    </source>
</evidence>
<evidence type="ECO:0000256" key="4">
    <source>
        <dbReference type="PROSITE-ProRule" id="PRU00473"/>
    </source>
</evidence>
<feature type="compositionally biased region" description="Basic and acidic residues" evidence="5">
    <location>
        <begin position="263"/>
        <end position="282"/>
    </location>
</feature>
<keyword evidence="6" id="KW-0732">Signal</keyword>
<protein>
    <submittedName>
        <fullName evidence="8">Outer membrane protein/peptidoglycan-associated lipoprotein</fullName>
    </submittedName>
</protein>
<reference evidence="8 9" key="1">
    <citation type="journal article" date="2013" name="Genome Announc.">
        <title>Draft Genome Sequence for Desulfovibrio africanus Strain PCS.</title>
        <authorList>
            <person name="Brown S.D."/>
            <person name="Utturkar S.M."/>
            <person name="Arkin A.P."/>
            <person name="Deutschbauer A.M."/>
            <person name="Elias D.A."/>
            <person name="Hazen T.C."/>
            <person name="Chakraborty R."/>
        </authorList>
    </citation>
    <scope>NUCLEOTIDE SEQUENCE [LARGE SCALE GENOMIC DNA]</scope>
    <source>
        <strain evidence="8 9">PCS</strain>
    </source>
</reference>
<dbReference type="RefSeq" id="WP_005985247.1">
    <property type="nucleotide sequence ID" value="NZ_AOSV01000012.1"/>
</dbReference>
<evidence type="ECO:0000256" key="3">
    <source>
        <dbReference type="ARBA" id="ARBA00023237"/>
    </source>
</evidence>
<dbReference type="PANTHER" id="PTHR30329:SF21">
    <property type="entry name" value="LIPOPROTEIN YIAD-RELATED"/>
    <property type="match status" value="1"/>
</dbReference>
<feature type="domain" description="OmpA-like" evidence="7">
    <location>
        <begin position="168"/>
        <end position="282"/>
    </location>
</feature>
<organism evidence="8 9">
    <name type="scientific">Desulfocurvibacter africanus PCS</name>
    <dbReference type="NCBI Taxonomy" id="1262666"/>
    <lineage>
        <taxon>Bacteria</taxon>
        <taxon>Pseudomonadati</taxon>
        <taxon>Thermodesulfobacteriota</taxon>
        <taxon>Desulfovibrionia</taxon>
        <taxon>Desulfovibrionales</taxon>
        <taxon>Desulfovibrionaceae</taxon>
        <taxon>Desulfocurvibacter</taxon>
    </lineage>
</organism>
<accession>M5Q1U9</accession>
<dbReference type="PATRIC" id="fig|1262666.3.peg.1301"/>
<feature type="region of interest" description="Disordered" evidence="5">
    <location>
        <begin position="247"/>
        <end position="282"/>
    </location>
</feature>
<keyword evidence="3" id="KW-0998">Cell outer membrane</keyword>
<dbReference type="PANTHER" id="PTHR30329">
    <property type="entry name" value="STATOR ELEMENT OF FLAGELLAR MOTOR COMPLEX"/>
    <property type="match status" value="1"/>
</dbReference>
<dbReference type="PRINTS" id="PR01021">
    <property type="entry name" value="OMPADOMAIN"/>
</dbReference>
<gene>
    <name evidence="8" type="ORF">PCS_01281</name>
</gene>
<dbReference type="InterPro" id="IPR036737">
    <property type="entry name" value="OmpA-like_sf"/>
</dbReference>
<dbReference type="InterPro" id="IPR006664">
    <property type="entry name" value="OMP_bac"/>
</dbReference>
<dbReference type="CDD" id="cd07185">
    <property type="entry name" value="OmpA_C-like"/>
    <property type="match status" value="1"/>
</dbReference>
<dbReference type="AlphaFoldDB" id="M5Q1U9"/>
<dbReference type="InterPro" id="IPR006665">
    <property type="entry name" value="OmpA-like"/>
</dbReference>
<sequence>MLLHRSALHLSLVLCIVLFSAKAFANDDLDGSKDHSLFSRMPGFYIMDYTAGFDSVDFPVPGPNEDEPGVRTVEGEVTRITYELKDGARLVAPLQILRNYENALKKLGGEVFYRYDKFTMAGKAPKDGRTVYLLIDVRNDGQTYELTALVVSDMAQEVALGSLEMYEKLEQDGRLALYINFDTGKSTIKPESRTIVDEIAKMMQENAGLKIKVEGHTDNQGGAESNQKLSEARAKAVVEAIVAREVPASRLKPSGHGQTKPIADNKNEEGRAKNRRVELVKM</sequence>
<comment type="subcellular location">
    <subcellularLocation>
        <location evidence="1">Cell outer membrane</location>
    </subcellularLocation>
</comment>
<evidence type="ECO:0000256" key="5">
    <source>
        <dbReference type="SAM" id="MobiDB-lite"/>
    </source>
</evidence>
<evidence type="ECO:0000313" key="9">
    <source>
        <dbReference type="Proteomes" id="UP000011922"/>
    </source>
</evidence>
<name>M5Q1U9_DESAF</name>
<keyword evidence="8" id="KW-0449">Lipoprotein</keyword>
<evidence type="ECO:0000256" key="2">
    <source>
        <dbReference type="ARBA" id="ARBA00023136"/>
    </source>
</evidence>
<dbReference type="EMBL" id="AOSV01000012">
    <property type="protein sequence ID" value="EMG37886.1"/>
    <property type="molecule type" value="Genomic_DNA"/>
</dbReference>
<feature type="signal peptide" evidence="6">
    <location>
        <begin position="1"/>
        <end position="25"/>
    </location>
</feature>
<evidence type="ECO:0000256" key="1">
    <source>
        <dbReference type="ARBA" id="ARBA00004442"/>
    </source>
</evidence>
<dbReference type="InterPro" id="IPR050330">
    <property type="entry name" value="Bact_OuterMem_StrucFunc"/>
</dbReference>
<proteinExistence type="predicted"/>
<evidence type="ECO:0000313" key="8">
    <source>
        <dbReference type="EMBL" id="EMG37886.1"/>
    </source>
</evidence>
<dbReference type="Gene3D" id="3.30.1330.60">
    <property type="entry name" value="OmpA-like domain"/>
    <property type="match status" value="1"/>
</dbReference>
<dbReference type="SUPFAM" id="SSF103088">
    <property type="entry name" value="OmpA-like"/>
    <property type="match status" value="1"/>
</dbReference>
<evidence type="ECO:0000259" key="7">
    <source>
        <dbReference type="PROSITE" id="PS51123"/>
    </source>
</evidence>
<dbReference type="OrthoDB" id="5512550at2"/>
<keyword evidence="2 4" id="KW-0472">Membrane</keyword>
<feature type="chain" id="PRO_5004069560" evidence="6">
    <location>
        <begin position="26"/>
        <end position="282"/>
    </location>
</feature>